<feature type="signal peptide" evidence="2">
    <location>
        <begin position="1"/>
        <end position="23"/>
    </location>
</feature>
<organism evidence="3 4">
    <name type="scientific">Coniochaeta hoffmannii</name>
    <dbReference type="NCBI Taxonomy" id="91930"/>
    <lineage>
        <taxon>Eukaryota</taxon>
        <taxon>Fungi</taxon>
        <taxon>Dikarya</taxon>
        <taxon>Ascomycota</taxon>
        <taxon>Pezizomycotina</taxon>
        <taxon>Sordariomycetes</taxon>
        <taxon>Sordariomycetidae</taxon>
        <taxon>Coniochaetales</taxon>
        <taxon>Coniochaetaceae</taxon>
        <taxon>Coniochaeta</taxon>
    </lineage>
</organism>
<keyword evidence="2" id="KW-0732">Signal</keyword>
<accession>A0AA38W1C8</accession>
<proteinExistence type="predicted"/>
<reference evidence="3" key="1">
    <citation type="submission" date="2022-07" db="EMBL/GenBank/DDBJ databases">
        <title>Fungi with potential for degradation of polypropylene.</title>
        <authorList>
            <person name="Gostincar C."/>
        </authorList>
    </citation>
    <scope>NUCLEOTIDE SEQUENCE</scope>
    <source>
        <strain evidence="3">EXF-13287</strain>
    </source>
</reference>
<dbReference type="Proteomes" id="UP001174691">
    <property type="component" value="Unassembled WGS sequence"/>
</dbReference>
<protein>
    <submittedName>
        <fullName evidence="3">Uncharacterized protein</fullName>
    </submittedName>
</protein>
<evidence type="ECO:0000313" key="3">
    <source>
        <dbReference type="EMBL" id="KAJ9165829.1"/>
    </source>
</evidence>
<feature type="chain" id="PRO_5041314480" evidence="2">
    <location>
        <begin position="24"/>
        <end position="205"/>
    </location>
</feature>
<evidence type="ECO:0000313" key="4">
    <source>
        <dbReference type="Proteomes" id="UP001174691"/>
    </source>
</evidence>
<sequence>MQLSNSALRLLIVALLSAIPTLAKTDLAGCVSSEVIIETYYASLIWFVPDTGEICSFLDCGGGRAPPKTTKPGCGGYQGTETVTPEYLPGFGTAKDTAATAPPTTIVTSSPQTEATPDVSAECVGFWRYGRDTDDFSFGNDFNFEQCIGLGCWVPGVFFILVIVHFVFDNGANGRSERSNRRIIDEHCGNDRRRCWRVGVPIGKV</sequence>
<keyword evidence="4" id="KW-1185">Reference proteome</keyword>
<keyword evidence="1" id="KW-0472">Membrane</keyword>
<keyword evidence="1" id="KW-0812">Transmembrane</keyword>
<feature type="transmembrane region" description="Helical" evidence="1">
    <location>
        <begin position="148"/>
        <end position="168"/>
    </location>
</feature>
<comment type="caution">
    <text evidence="3">The sequence shown here is derived from an EMBL/GenBank/DDBJ whole genome shotgun (WGS) entry which is preliminary data.</text>
</comment>
<name>A0AA38W1C8_9PEZI</name>
<dbReference type="EMBL" id="JANBVN010000001">
    <property type="protein sequence ID" value="KAJ9165829.1"/>
    <property type="molecule type" value="Genomic_DNA"/>
</dbReference>
<gene>
    <name evidence="3" type="ORF">NKR19_g93</name>
</gene>
<keyword evidence="1" id="KW-1133">Transmembrane helix</keyword>
<evidence type="ECO:0000256" key="1">
    <source>
        <dbReference type="SAM" id="Phobius"/>
    </source>
</evidence>
<dbReference type="AlphaFoldDB" id="A0AA38W1C8"/>
<evidence type="ECO:0000256" key="2">
    <source>
        <dbReference type="SAM" id="SignalP"/>
    </source>
</evidence>